<evidence type="ECO:0000256" key="2">
    <source>
        <dbReference type="ARBA" id="ARBA00022801"/>
    </source>
</evidence>
<dbReference type="InterPro" id="IPR036034">
    <property type="entry name" value="PDZ_sf"/>
</dbReference>
<keyword evidence="2" id="KW-0378">Hydrolase</keyword>
<dbReference type="Gene3D" id="2.40.10.120">
    <property type="match status" value="1"/>
</dbReference>
<reference evidence="4 5" key="1">
    <citation type="submission" date="2017-02" db="EMBL/GenBank/DDBJ databases">
        <authorList>
            <person name="Peterson S.W."/>
        </authorList>
    </citation>
    <scope>NUCLEOTIDE SEQUENCE [LARGE SCALE GENOMIC DNA]</scope>
    <source>
        <strain evidence="4 5">ATCC BAA-909</strain>
    </source>
</reference>
<dbReference type="SUPFAM" id="SSF50494">
    <property type="entry name" value="Trypsin-like serine proteases"/>
    <property type="match status" value="1"/>
</dbReference>
<dbReference type="PRINTS" id="PR00834">
    <property type="entry name" value="PROTEASES2C"/>
</dbReference>
<dbReference type="InterPro" id="IPR001940">
    <property type="entry name" value="Peptidase_S1C"/>
</dbReference>
<dbReference type="InterPro" id="IPR001478">
    <property type="entry name" value="PDZ"/>
</dbReference>
<dbReference type="Gene3D" id="2.30.42.10">
    <property type="match status" value="1"/>
</dbReference>
<dbReference type="GO" id="GO:0004252">
    <property type="term" value="F:serine-type endopeptidase activity"/>
    <property type="evidence" value="ECO:0007669"/>
    <property type="project" value="InterPro"/>
</dbReference>
<dbReference type="SUPFAM" id="SSF50156">
    <property type="entry name" value="PDZ domain-like"/>
    <property type="match status" value="1"/>
</dbReference>
<dbReference type="Pfam" id="PF13180">
    <property type="entry name" value="PDZ_2"/>
    <property type="match status" value="1"/>
</dbReference>
<evidence type="ECO:0000313" key="4">
    <source>
        <dbReference type="EMBL" id="SJZ95121.1"/>
    </source>
</evidence>
<dbReference type="Pfam" id="PF13365">
    <property type="entry name" value="Trypsin_2"/>
    <property type="match status" value="1"/>
</dbReference>
<dbReference type="Proteomes" id="UP000190395">
    <property type="component" value="Unassembled WGS sequence"/>
</dbReference>
<evidence type="ECO:0000256" key="1">
    <source>
        <dbReference type="ARBA" id="ARBA00022670"/>
    </source>
</evidence>
<dbReference type="PROSITE" id="PS50106">
    <property type="entry name" value="PDZ"/>
    <property type="match status" value="1"/>
</dbReference>
<dbReference type="AlphaFoldDB" id="A0A1T4PV42"/>
<dbReference type="GO" id="GO:0006508">
    <property type="term" value="P:proteolysis"/>
    <property type="evidence" value="ECO:0007669"/>
    <property type="project" value="UniProtKB-KW"/>
</dbReference>
<accession>A0A1T4PV42</accession>
<evidence type="ECO:0000259" key="3">
    <source>
        <dbReference type="PROSITE" id="PS50106"/>
    </source>
</evidence>
<keyword evidence="5" id="KW-1185">Reference proteome</keyword>
<gene>
    <name evidence="4" type="ORF">SAMN02745152_01735</name>
</gene>
<sequence>MKKIELRKKIIATIGCSLLFICINGCKSTEISESFELPDYTIEDVKKEEIKRIEEIGETDCVQAYWRAFLLKDQKTFEKCEENVVSEYKKAIEEKKWLEARRLCYALEYLGGAQSKKLEKNTDELDALCLEALKSFGSDKNSGKKVSELIKGTVTVWVDKGIKVENGMGYADRVIGSGFFISKDGYIVTNHHVIADLVNPKYEGYARLYVKLAEDSETRIPAKVVGWDSGVDLAVLKAEVDAPYVFNLGSSGSLEVGDKVYCIGSPVGLDRTLTSGIVSASDRSLFSAGPVMQIDAAVNSGNSGGPCVDENGNVQAIVFAGMLQYSGLNFAIPVEYLISELPVLLNGGKYDHSWLEANGRTKRAGGRDLGVELNYVMPGGNAHRAGLKAGDLITSIEGSKIKNLEDLKKKMLGISSGFIIKVKYLRGEDSAENEVKVYVSSRPLNPGYTFYKNDVISSSFTAIFGMKLTPLSEGRRKYQIESVVKGSIADESGFSENDPVEVKNINFDKENTTLYTEVYAKNRKKGYLDINVGIAAPLDSPNYF</sequence>
<protein>
    <submittedName>
        <fullName evidence="4">Serine protease, S1-C subfamily, contains C-terminal PDZ domain</fullName>
    </submittedName>
</protein>
<dbReference type="InterPro" id="IPR009003">
    <property type="entry name" value="Peptidase_S1_PA"/>
</dbReference>
<evidence type="ECO:0000313" key="5">
    <source>
        <dbReference type="Proteomes" id="UP000190395"/>
    </source>
</evidence>
<feature type="domain" description="PDZ" evidence="3">
    <location>
        <begin position="364"/>
        <end position="404"/>
    </location>
</feature>
<proteinExistence type="predicted"/>
<name>A0A1T4PV42_9SPIR</name>
<dbReference type="PANTHER" id="PTHR43343:SF3">
    <property type="entry name" value="PROTEASE DO-LIKE 8, CHLOROPLASTIC"/>
    <property type="match status" value="1"/>
</dbReference>
<dbReference type="EMBL" id="FUXC01000010">
    <property type="protein sequence ID" value="SJZ95121.1"/>
    <property type="molecule type" value="Genomic_DNA"/>
</dbReference>
<keyword evidence="1 4" id="KW-0645">Protease</keyword>
<dbReference type="InterPro" id="IPR051201">
    <property type="entry name" value="Chloro_Bact_Ser_Proteases"/>
</dbReference>
<dbReference type="PANTHER" id="PTHR43343">
    <property type="entry name" value="PEPTIDASE S12"/>
    <property type="match status" value="1"/>
</dbReference>
<dbReference type="STRING" id="225004.SAMN02745152_01735"/>
<organism evidence="4 5">
    <name type="scientific">Treponema berlinense</name>
    <dbReference type="NCBI Taxonomy" id="225004"/>
    <lineage>
        <taxon>Bacteria</taxon>
        <taxon>Pseudomonadati</taxon>
        <taxon>Spirochaetota</taxon>
        <taxon>Spirochaetia</taxon>
        <taxon>Spirochaetales</taxon>
        <taxon>Treponemataceae</taxon>
        <taxon>Treponema</taxon>
    </lineage>
</organism>
<dbReference type="SMART" id="SM00228">
    <property type="entry name" value="PDZ"/>
    <property type="match status" value="1"/>
</dbReference>